<evidence type="ECO:0000313" key="3">
    <source>
        <dbReference type="Proteomes" id="UP000184123"/>
    </source>
</evidence>
<name>A0A1M7I8J4_9GAMM</name>
<sequence length="596" mass="68417">MRREDLASRLSDIEQRLRLRSPDEVMQLERLGSLHASRLSFVRSLVRQMARQRWQISTIRFDLDAEGHGIAIYRLQTPWARYHGVIFSQPLDDAARSDRVIAEAWDATFGVVEGDVDDSLLDHMAANVPLQEAGRQHPRLLVLSRANRSLRNFAAFLDALSAGRQPDPTWLTRVGYLYRTTAVYGNGKFGIADFDRLKHNPDFQRPFSAQMLAVYLLRHFSIEQIEHMARAKAPGRAVAMATPLRRYLGIGNSTGLGMAPFLINHPQLIQRWIESREQALAQVSGQVPGEPDRQRLLTLIARAEQHMAQTVTEDTKQSARNRDTASALPAVRAWLEQVPLTDELWQELIDWSRQTLSLEAQELIHTLLLEIYPKIVDPFEDRMGVKESLELTPDMPLIRLKQSIETHYDWALRHDFEDPDERYWFWYRSMEKEEPRLGVRDVEPGADRELKLAIAARVADTHKVIDDFLTTHPRALVVEFLIHHPRHKDIIRRIQSMAETPFGEIRANLWARDMKPVHILRTKLSFFGASRFDPKSDRWVRITLFQGAPLVEELNAKPCDLIEFDDWSFPLEPSQSAEGTLSEAGAVTRQYAGVST</sequence>
<dbReference type="AlphaFoldDB" id="A0A1M7I8J4"/>
<dbReference type="Proteomes" id="UP000321726">
    <property type="component" value="Unassembled WGS sequence"/>
</dbReference>
<organism evidence="2 3">
    <name type="scientific">Halomonas cupida</name>
    <dbReference type="NCBI Taxonomy" id="44933"/>
    <lineage>
        <taxon>Bacteria</taxon>
        <taxon>Pseudomonadati</taxon>
        <taxon>Pseudomonadota</taxon>
        <taxon>Gammaproteobacteria</taxon>
        <taxon>Oceanospirillales</taxon>
        <taxon>Halomonadaceae</taxon>
        <taxon>Halomonas</taxon>
    </lineage>
</organism>
<gene>
    <name evidence="1" type="ORF">HCU01_20100</name>
    <name evidence="2" type="ORF">SAMN05660971_02850</name>
</gene>
<dbReference type="Proteomes" id="UP000184123">
    <property type="component" value="Unassembled WGS sequence"/>
</dbReference>
<proteinExistence type="predicted"/>
<reference evidence="2 3" key="1">
    <citation type="submission" date="2016-11" db="EMBL/GenBank/DDBJ databases">
        <authorList>
            <person name="Jaros S."/>
            <person name="Januszkiewicz K."/>
            <person name="Wedrychowicz H."/>
        </authorList>
    </citation>
    <scope>NUCLEOTIDE SEQUENCE [LARGE SCALE GENOMIC DNA]</scope>
    <source>
        <strain evidence="2 3">DSM 4740</strain>
    </source>
</reference>
<protein>
    <submittedName>
        <fullName evidence="2">Uncharacterized protein</fullName>
    </submittedName>
</protein>
<dbReference type="RefSeq" id="WP_073435851.1">
    <property type="nucleotide sequence ID" value="NZ_BJXU01000074.1"/>
</dbReference>
<evidence type="ECO:0000313" key="2">
    <source>
        <dbReference type="EMBL" id="SHM36757.1"/>
    </source>
</evidence>
<dbReference type="EMBL" id="FRCA01000007">
    <property type="protein sequence ID" value="SHM36757.1"/>
    <property type="molecule type" value="Genomic_DNA"/>
</dbReference>
<dbReference type="STRING" id="44933.SAMN05660971_02850"/>
<evidence type="ECO:0000313" key="1">
    <source>
        <dbReference type="EMBL" id="GEN24061.1"/>
    </source>
</evidence>
<dbReference type="EMBL" id="BJXU01000074">
    <property type="protein sequence ID" value="GEN24061.1"/>
    <property type="molecule type" value="Genomic_DNA"/>
</dbReference>
<accession>A0A1M7I8J4</accession>
<keyword evidence="4" id="KW-1185">Reference proteome</keyword>
<evidence type="ECO:0000313" key="4">
    <source>
        <dbReference type="Proteomes" id="UP000321726"/>
    </source>
</evidence>
<reference evidence="1 4" key="2">
    <citation type="submission" date="2019-07" db="EMBL/GenBank/DDBJ databases">
        <title>Whole genome shotgun sequence of Halomonas cupida NBRC 102219.</title>
        <authorList>
            <person name="Hosoyama A."/>
            <person name="Uohara A."/>
            <person name="Ohji S."/>
            <person name="Ichikawa N."/>
        </authorList>
    </citation>
    <scope>NUCLEOTIDE SEQUENCE [LARGE SCALE GENOMIC DNA]</scope>
    <source>
        <strain evidence="1 4">NBRC 102219</strain>
    </source>
</reference>